<dbReference type="SUPFAM" id="SSF51658">
    <property type="entry name" value="Xylose isomerase-like"/>
    <property type="match status" value="1"/>
</dbReference>
<reference evidence="2 3" key="1">
    <citation type="submission" date="2024-02" db="EMBL/GenBank/DDBJ databases">
        <title>Seven novel Bacillus-like species.</title>
        <authorList>
            <person name="Liu G."/>
        </authorList>
    </citation>
    <scope>NUCLEOTIDE SEQUENCE [LARGE SCALE GENOMIC DNA]</scope>
    <source>
        <strain evidence="2 3">FJAT-52991</strain>
    </source>
</reference>
<dbReference type="GO" id="GO:0016853">
    <property type="term" value="F:isomerase activity"/>
    <property type="evidence" value="ECO:0007669"/>
    <property type="project" value="UniProtKB-KW"/>
</dbReference>
<dbReference type="InterPro" id="IPR050312">
    <property type="entry name" value="IolE/XylAMocC-like"/>
</dbReference>
<keyword evidence="2" id="KW-0413">Isomerase</keyword>
<dbReference type="Gene3D" id="3.20.20.150">
    <property type="entry name" value="Divalent-metal-dependent TIM barrel enzymes"/>
    <property type="match status" value="1"/>
</dbReference>
<name>A0ABZ2N5P1_9BACI</name>
<dbReference type="InterPro" id="IPR036237">
    <property type="entry name" value="Xyl_isomerase-like_sf"/>
</dbReference>
<sequence length="265" mass="29894">MKKNICYSDLALLSNDLLEKTNQLIEHGANKIELLMDGPEWNVMEDSFQTLVPKLQSLPISYTIHPPAWDINLTSENRATRETAFSEYKKAIHFAGLIKASHVVIHPGFCFSPLFNKQVAQQRAADYINELCQIAKPLNVKLAIENVGYNGSSLFTQEEYTNFLETIDETAGFLIDTGHAHLNNWDIPRLIKETKDRLLALHIHDNDGIGDDHLAIGEGTIEWKAVFAAINDYASHCEFILEYASNTPLEKLQEGKTLLQSEIQN</sequence>
<dbReference type="InterPro" id="IPR013022">
    <property type="entry name" value="Xyl_isomerase-like_TIM-brl"/>
</dbReference>
<feature type="domain" description="Xylose isomerase-like TIM barrel" evidence="1">
    <location>
        <begin position="26"/>
        <end position="256"/>
    </location>
</feature>
<evidence type="ECO:0000313" key="2">
    <source>
        <dbReference type="EMBL" id="WXB92759.1"/>
    </source>
</evidence>
<dbReference type="EMBL" id="CP147404">
    <property type="protein sequence ID" value="WXB92759.1"/>
    <property type="molecule type" value="Genomic_DNA"/>
</dbReference>
<dbReference type="PANTHER" id="PTHR12110">
    <property type="entry name" value="HYDROXYPYRUVATE ISOMERASE"/>
    <property type="match status" value="1"/>
</dbReference>
<accession>A0ABZ2N5P1</accession>
<keyword evidence="3" id="KW-1185">Reference proteome</keyword>
<proteinExistence type="predicted"/>
<evidence type="ECO:0000259" key="1">
    <source>
        <dbReference type="Pfam" id="PF01261"/>
    </source>
</evidence>
<dbReference type="Proteomes" id="UP001387364">
    <property type="component" value="Chromosome"/>
</dbReference>
<dbReference type="Pfam" id="PF01261">
    <property type="entry name" value="AP_endonuc_2"/>
    <property type="match status" value="1"/>
</dbReference>
<dbReference type="PANTHER" id="PTHR12110:SF21">
    <property type="entry name" value="XYLOSE ISOMERASE-LIKE TIM BARREL DOMAIN-CONTAINING PROTEIN"/>
    <property type="match status" value="1"/>
</dbReference>
<organism evidence="2 3">
    <name type="scientific">Bacillus kandeliae</name>
    <dbReference type="NCBI Taxonomy" id="3129297"/>
    <lineage>
        <taxon>Bacteria</taxon>
        <taxon>Bacillati</taxon>
        <taxon>Bacillota</taxon>
        <taxon>Bacilli</taxon>
        <taxon>Bacillales</taxon>
        <taxon>Bacillaceae</taxon>
        <taxon>Bacillus</taxon>
    </lineage>
</organism>
<gene>
    <name evidence="2" type="ORF">WDJ61_16270</name>
</gene>
<dbReference type="RefSeq" id="WP_338751584.1">
    <property type="nucleotide sequence ID" value="NZ_CP147404.1"/>
</dbReference>
<evidence type="ECO:0000313" key="3">
    <source>
        <dbReference type="Proteomes" id="UP001387364"/>
    </source>
</evidence>
<protein>
    <submittedName>
        <fullName evidence="2">Sugar phosphate isomerase/epimerase</fullName>
    </submittedName>
</protein>